<dbReference type="UniPathway" id="UPA00251">
    <property type="reaction ID" value="UER00323"/>
</dbReference>
<dbReference type="PIRSF" id="PIRSF000167">
    <property type="entry name" value="HemN"/>
    <property type="match status" value="1"/>
</dbReference>
<protein>
    <recommendedName>
        <fullName evidence="14">Coproporphyrinogen-III oxidase</fullName>
        <ecNumber evidence="14">1.3.98.3</ecNumber>
    </recommendedName>
</protein>
<dbReference type="SFLD" id="SFLDS00029">
    <property type="entry name" value="Radical_SAM"/>
    <property type="match status" value="1"/>
</dbReference>
<evidence type="ECO:0000256" key="7">
    <source>
        <dbReference type="ARBA" id="ARBA00022691"/>
    </source>
</evidence>
<evidence type="ECO:0000256" key="4">
    <source>
        <dbReference type="ARBA" id="ARBA00011245"/>
    </source>
</evidence>
<evidence type="ECO:0000259" key="17">
    <source>
        <dbReference type="PROSITE" id="PS51918"/>
    </source>
</evidence>
<evidence type="ECO:0000256" key="16">
    <source>
        <dbReference type="PIRSR" id="PIRSR000167-2"/>
    </source>
</evidence>
<dbReference type="InterPro" id="IPR034505">
    <property type="entry name" value="Coproporphyrinogen-III_oxidase"/>
</dbReference>
<evidence type="ECO:0000256" key="6">
    <source>
        <dbReference type="ARBA" id="ARBA00022490"/>
    </source>
</evidence>
<comment type="subcellular location">
    <subcellularLocation>
        <location evidence="1 14">Cytoplasm</location>
    </subcellularLocation>
</comment>
<comment type="pathway">
    <text evidence="2 14">Porphyrin-containing compound metabolism; protoporphyrin-IX biosynthesis; protoporphyrinogen-IX from coproporphyrinogen-III (AdoMet route): step 1/1.</text>
</comment>
<evidence type="ECO:0000256" key="12">
    <source>
        <dbReference type="ARBA" id="ARBA00023244"/>
    </source>
</evidence>
<feature type="binding site" evidence="15">
    <location>
        <position position="54"/>
    </location>
    <ligand>
        <name>S-adenosyl-L-methionine</name>
        <dbReference type="ChEBI" id="CHEBI:59789"/>
        <label>1</label>
    </ligand>
</feature>
<keyword evidence="9 14" id="KW-0560">Oxidoreductase</keyword>
<feature type="binding site" evidence="15">
    <location>
        <position position="208"/>
    </location>
    <ligand>
        <name>S-adenosyl-L-methionine</name>
        <dbReference type="ChEBI" id="CHEBI:59789"/>
        <label>2</label>
    </ligand>
</feature>
<evidence type="ECO:0000256" key="9">
    <source>
        <dbReference type="ARBA" id="ARBA00023002"/>
    </source>
</evidence>
<evidence type="ECO:0000256" key="5">
    <source>
        <dbReference type="ARBA" id="ARBA00022485"/>
    </source>
</evidence>
<dbReference type="NCBIfam" id="TIGR00538">
    <property type="entry name" value="hemN"/>
    <property type="match status" value="1"/>
</dbReference>
<keyword evidence="6 14" id="KW-0963">Cytoplasm</keyword>
<comment type="catalytic activity">
    <reaction evidence="13 14">
        <text>coproporphyrinogen III + 2 S-adenosyl-L-methionine = protoporphyrinogen IX + 2 5'-deoxyadenosine + 2 L-methionine + 2 CO2</text>
        <dbReference type="Rhea" id="RHEA:15425"/>
        <dbReference type="ChEBI" id="CHEBI:16526"/>
        <dbReference type="ChEBI" id="CHEBI:17319"/>
        <dbReference type="ChEBI" id="CHEBI:57307"/>
        <dbReference type="ChEBI" id="CHEBI:57309"/>
        <dbReference type="ChEBI" id="CHEBI:57844"/>
        <dbReference type="ChEBI" id="CHEBI:59789"/>
        <dbReference type="EC" id="1.3.98.3"/>
    </reaction>
</comment>
<dbReference type="KEGG" id="salo:EF888_16640"/>
<feature type="binding site" evidence="15">
    <location>
        <position position="171"/>
    </location>
    <ligand>
        <name>S-adenosyl-L-methionine</name>
        <dbReference type="ChEBI" id="CHEBI:59789"/>
        <label>2</label>
    </ligand>
</feature>
<feature type="binding site" evidence="16">
    <location>
        <position position="60"/>
    </location>
    <ligand>
        <name>[4Fe-4S] cluster</name>
        <dbReference type="ChEBI" id="CHEBI:49883"/>
        <note>4Fe-4S-S-AdoMet</note>
    </ligand>
</feature>
<dbReference type="EMBL" id="QGGV01000006">
    <property type="protein sequence ID" value="PWK55662.1"/>
    <property type="molecule type" value="Genomic_DNA"/>
</dbReference>
<organism evidence="18 19">
    <name type="scientific">Silicimonas algicola</name>
    <dbReference type="NCBI Taxonomy" id="1826607"/>
    <lineage>
        <taxon>Bacteria</taxon>
        <taxon>Pseudomonadati</taxon>
        <taxon>Pseudomonadota</taxon>
        <taxon>Alphaproteobacteria</taxon>
        <taxon>Rhodobacterales</taxon>
        <taxon>Paracoccaceae</taxon>
    </lineage>
</organism>
<feature type="binding site" evidence="15">
    <location>
        <position position="183"/>
    </location>
    <ligand>
        <name>S-adenosyl-L-methionine</name>
        <dbReference type="ChEBI" id="CHEBI:59789"/>
        <label>2</label>
    </ligand>
</feature>
<dbReference type="PANTHER" id="PTHR13932">
    <property type="entry name" value="COPROPORPHYRINIGEN III OXIDASE"/>
    <property type="match status" value="1"/>
</dbReference>
<feature type="binding site" evidence="15">
    <location>
        <position position="144"/>
    </location>
    <ligand>
        <name>S-adenosyl-L-methionine</name>
        <dbReference type="ChEBI" id="CHEBI:59789"/>
        <label>1</label>
    </ligand>
</feature>
<dbReference type="OrthoDB" id="9808022at2"/>
<feature type="binding site" evidence="16">
    <location>
        <position position="64"/>
    </location>
    <ligand>
        <name>[4Fe-4S] cluster</name>
        <dbReference type="ChEBI" id="CHEBI:49883"/>
        <note>4Fe-4S-S-AdoMet</note>
    </ligand>
</feature>
<keyword evidence="12 14" id="KW-0627">Porphyrin biosynthesis</keyword>
<evidence type="ECO:0000313" key="19">
    <source>
        <dbReference type="Proteomes" id="UP000245390"/>
    </source>
</evidence>
<dbReference type="GO" id="GO:0051539">
    <property type="term" value="F:4 iron, 4 sulfur cluster binding"/>
    <property type="evidence" value="ECO:0007669"/>
    <property type="project" value="UniProtKB-KW"/>
</dbReference>
<name>A0A316G502_9RHOB</name>
<dbReference type="PANTHER" id="PTHR13932:SF6">
    <property type="entry name" value="OXYGEN-INDEPENDENT COPROPORPHYRINOGEN III OXIDASE"/>
    <property type="match status" value="1"/>
</dbReference>
<dbReference type="GO" id="GO:0006782">
    <property type="term" value="P:protoporphyrinogen IX biosynthetic process"/>
    <property type="evidence" value="ECO:0007669"/>
    <property type="project" value="UniProtKB-UniPathway"/>
</dbReference>
<evidence type="ECO:0000313" key="18">
    <source>
        <dbReference type="EMBL" id="PWK55662.1"/>
    </source>
</evidence>
<comment type="cofactor">
    <cofactor evidence="14 16">
        <name>[4Fe-4S] cluster</name>
        <dbReference type="ChEBI" id="CHEBI:49883"/>
    </cofactor>
    <text evidence="14 16">Binds 1 [4Fe-4S] cluster. The cluster is coordinated with 3 cysteines and an exchangeable S-adenosyl-L-methionine.</text>
</comment>
<keyword evidence="5 14" id="KW-0004">4Fe-4S</keyword>
<dbReference type="SMART" id="SM00729">
    <property type="entry name" value="Elp3"/>
    <property type="match status" value="1"/>
</dbReference>
<dbReference type="InterPro" id="IPR004558">
    <property type="entry name" value="Coprogen_oxidase_HemN"/>
</dbReference>
<evidence type="ECO:0000256" key="3">
    <source>
        <dbReference type="ARBA" id="ARBA00005493"/>
    </source>
</evidence>
<dbReference type="EC" id="1.3.98.3" evidence="14"/>
<evidence type="ECO:0000256" key="1">
    <source>
        <dbReference type="ARBA" id="ARBA00004496"/>
    </source>
</evidence>
<keyword evidence="8 14" id="KW-0479">Metal-binding</keyword>
<keyword evidence="11 14" id="KW-0411">Iron-sulfur</keyword>
<evidence type="ECO:0000256" key="10">
    <source>
        <dbReference type="ARBA" id="ARBA00023004"/>
    </source>
</evidence>
<feature type="domain" description="Radical SAM core" evidence="17">
    <location>
        <begin position="45"/>
        <end position="287"/>
    </location>
</feature>
<evidence type="ECO:0000256" key="11">
    <source>
        <dbReference type="ARBA" id="ARBA00023014"/>
    </source>
</evidence>
<feature type="binding site" evidence="15">
    <location>
        <position position="242"/>
    </location>
    <ligand>
        <name>S-adenosyl-L-methionine</name>
        <dbReference type="ChEBI" id="CHEBI:59789"/>
        <label>2</label>
    </ligand>
</feature>
<feature type="binding site" evidence="16">
    <location>
        <position position="67"/>
    </location>
    <ligand>
        <name>[4Fe-4S] cluster</name>
        <dbReference type="ChEBI" id="CHEBI:49883"/>
        <note>4Fe-4S-S-AdoMet</note>
    </ligand>
</feature>
<evidence type="ECO:0000256" key="14">
    <source>
        <dbReference type="PIRNR" id="PIRNR000167"/>
    </source>
</evidence>
<dbReference type="RefSeq" id="WP_109759750.1">
    <property type="nucleotide sequence ID" value="NZ_CP034588.1"/>
</dbReference>
<dbReference type="GO" id="GO:0046872">
    <property type="term" value="F:metal ion binding"/>
    <property type="evidence" value="ECO:0007669"/>
    <property type="project" value="UniProtKB-KW"/>
</dbReference>
<comment type="similarity">
    <text evidence="3 14">Belongs to the anaerobic coproporphyrinogen-III oxidase family.</text>
</comment>
<dbReference type="Proteomes" id="UP000245390">
    <property type="component" value="Unassembled WGS sequence"/>
</dbReference>
<evidence type="ECO:0000256" key="2">
    <source>
        <dbReference type="ARBA" id="ARBA00004785"/>
    </source>
</evidence>
<dbReference type="PROSITE" id="PS51918">
    <property type="entry name" value="RADICAL_SAM"/>
    <property type="match status" value="1"/>
</dbReference>
<feature type="binding site" evidence="15">
    <location>
        <begin position="112"/>
        <end position="113"/>
    </location>
    <ligand>
        <name>S-adenosyl-L-methionine</name>
        <dbReference type="ChEBI" id="CHEBI:59789"/>
        <label>2</label>
    </ligand>
</feature>
<dbReference type="GO" id="GO:0051989">
    <property type="term" value="F:coproporphyrinogen dehydrogenase activity"/>
    <property type="evidence" value="ECO:0007669"/>
    <property type="project" value="UniProtKB-EC"/>
</dbReference>
<keyword evidence="7 14" id="KW-0949">S-adenosyl-L-methionine</keyword>
<accession>A0A316G502</accession>
<evidence type="ECO:0000256" key="13">
    <source>
        <dbReference type="ARBA" id="ARBA00048321"/>
    </source>
</evidence>
<sequence>MTHRDLLRRHGLFDAKVPRFTSYPPANRFSPEVGGADRTRWLSDTPDGSDISLYAHIPFCRRLCWFCACRTQGTKTDAPLARYVASLLDEAEAVRAILPARIRTRRLHLGGGTPTILPAALMDMLLTGLAVRFGSADLDEVSVEIDPTEIDAERLAVLAAHGLNRASLGVQDFDPKVQQAIGRLQSVDDTRATAQMLADLGVTALNIDLLYGLPFQTRESLSRTLDDVVALNPTRLALYGYAHVPWMSKRQQVIPSDALPGPEARFDLFRDARARLLLEGFAEIGIDHFARPGDSLAVARDEGRLARSFQGYTDDRVDRLIGLGASAISRFPEGYVQNHSATAQYQSEIAAGRSSSARGVRLTQADRAKGDIIEALMCYHAVSLDRLPDPVPEAADWLRDLAESAGDAVDFDGRRLTIRPWAHPLVRIFAARLGRTAAGAQTYSAAI</sequence>
<dbReference type="AlphaFoldDB" id="A0A316G502"/>
<keyword evidence="10 14" id="KW-0408">Iron</keyword>
<comment type="subunit">
    <text evidence="4">Monomer.</text>
</comment>
<proteinExistence type="inferred from homology"/>
<evidence type="ECO:0000256" key="8">
    <source>
        <dbReference type="ARBA" id="ARBA00022723"/>
    </source>
</evidence>
<feature type="binding site" evidence="15">
    <location>
        <position position="328"/>
    </location>
    <ligand>
        <name>S-adenosyl-L-methionine</name>
        <dbReference type="ChEBI" id="CHEBI:59789"/>
        <label>1</label>
    </ligand>
</feature>
<gene>
    <name evidence="18" type="ORF">C8D95_10657</name>
</gene>
<feature type="binding site" evidence="15">
    <location>
        <begin position="66"/>
        <end position="68"/>
    </location>
    <ligand>
        <name>S-adenosyl-L-methionine</name>
        <dbReference type="ChEBI" id="CHEBI:59789"/>
        <label>2</label>
    </ligand>
</feature>
<dbReference type="Gene3D" id="3.20.20.70">
    <property type="entry name" value="Aldolase class I"/>
    <property type="match status" value="1"/>
</dbReference>
<keyword evidence="19" id="KW-1185">Reference proteome</keyword>
<dbReference type="SUPFAM" id="SSF102114">
    <property type="entry name" value="Radical SAM enzymes"/>
    <property type="match status" value="1"/>
</dbReference>
<comment type="caution">
    <text evidence="18">The sequence shown here is derived from an EMBL/GenBank/DDBJ whole genome shotgun (WGS) entry which is preliminary data.</text>
</comment>
<evidence type="ECO:0000256" key="15">
    <source>
        <dbReference type="PIRSR" id="PIRSR000167-1"/>
    </source>
</evidence>
<dbReference type="InterPro" id="IPR013785">
    <property type="entry name" value="Aldolase_TIM"/>
</dbReference>
<dbReference type="InterPro" id="IPR007197">
    <property type="entry name" value="rSAM"/>
</dbReference>
<dbReference type="GO" id="GO:0005737">
    <property type="term" value="C:cytoplasm"/>
    <property type="evidence" value="ECO:0007669"/>
    <property type="project" value="UniProtKB-SubCell"/>
</dbReference>
<dbReference type="Pfam" id="PF04055">
    <property type="entry name" value="Radical_SAM"/>
    <property type="match status" value="1"/>
</dbReference>
<reference evidence="18 19" key="1">
    <citation type="submission" date="2018-05" db="EMBL/GenBank/DDBJ databases">
        <title>Genomic Encyclopedia of Type Strains, Phase IV (KMG-IV): sequencing the most valuable type-strain genomes for metagenomic binning, comparative biology and taxonomic classification.</title>
        <authorList>
            <person name="Goeker M."/>
        </authorList>
    </citation>
    <scope>NUCLEOTIDE SEQUENCE [LARGE SCALE GENOMIC DNA]</scope>
    <source>
        <strain evidence="18 19">DSM 103371</strain>
    </source>
</reference>
<dbReference type="InterPro" id="IPR006638">
    <property type="entry name" value="Elp3/MiaA/NifB-like_rSAM"/>
</dbReference>
<dbReference type="SFLD" id="SFLDG01065">
    <property type="entry name" value="anaerobic_coproporphyrinogen-I"/>
    <property type="match status" value="1"/>
</dbReference>
<feature type="binding site" evidence="15">
    <location>
        <position position="111"/>
    </location>
    <ligand>
        <name>S-adenosyl-L-methionine</name>
        <dbReference type="ChEBI" id="CHEBI:59789"/>
        <label>1</label>
    </ligand>
</feature>
<dbReference type="GO" id="GO:0004109">
    <property type="term" value="F:coproporphyrinogen oxidase activity"/>
    <property type="evidence" value="ECO:0007669"/>
    <property type="project" value="InterPro"/>
</dbReference>
<dbReference type="InterPro" id="IPR058240">
    <property type="entry name" value="rSAM_sf"/>
</dbReference>